<comment type="caution">
    <text evidence="3">The sequence shown here is derived from an EMBL/GenBank/DDBJ whole genome shotgun (WGS) entry which is preliminary data.</text>
</comment>
<name>A0AAD8DHR9_9FUNG</name>
<sequence length="196" mass="21748">MKIILLFGILVFYLINQVQCASIQSISRGERTKLCEATQAACKEACKGNNNSTTTTSNNNHPSSCDADKLVWSCECALKDDMKIGNRTAGTFPIPEAMCRLDRALCEKSCTNIGEHMNHGKICRMQCSGSYPCGTDQTPFYNGTEQLKYDPQDNFYSPTRMKEQQQTSSATPVVMAHWYSLAVVSLLIIFIITYAG</sequence>
<reference evidence="3 4" key="1">
    <citation type="submission" date="2023-03" db="EMBL/GenBank/DDBJ databases">
        <title>Genome sequence of Lichtheimia ornata CBS 291.66.</title>
        <authorList>
            <person name="Mohabir J.T."/>
            <person name="Shea T.P."/>
            <person name="Kurbessoian T."/>
            <person name="Berby B."/>
            <person name="Fontaine J."/>
            <person name="Livny J."/>
            <person name="Gnirke A."/>
            <person name="Stajich J.E."/>
            <person name="Cuomo C.A."/>
        </authorList>
    </citation>
    <scope>NUCLEOTIDE SEQUENCE [LARGE SCALE GENOMIC DNA]</scope>
    <source>
        <strain evidence="3">CBS 291.66</strain>
    </source>
</reference>
<dbReference type="EMBL" id="JARTCD010000002">
    <property type="protein sequence ID" value="KAJ8663479.1"/>
    <property type="molecule type" value="Genomic_DNA"/>
</dbReference>
<keyword evidence="2" id="KW-0732">Signal</keyword>
<evidence type="ECO:0000313" key="4">
    <source>
        <dbReference type="Proteomes" id="UP001234581"/>
    </source>
</evidence>
<dbReference type="GeneID" id="83208142"/>
<feature type="chain" id="PRO_5041916206" evidence="2">
    <location>
        <begin position="21"/>
        <end position="196"/>
    </location>
</feature>
<gene>
    <name evidence="3" type="ORF">O0I10_000721</name>
</gene>
<dbReference type="RefSeq" id="XP_058348391.1">
    <property type="nucleotide sequence ID" value="XM_058480827.1"/>
</dbReference>
<accession>A0AAD8DHR9</accession>
<keyword evidence="1" id="KW-1133">Transmembrane helix</keyword>
<feature type="signal peptide" evidence="2">
    <location>
        <begin position="1"/>
        <end position="20"/>
    </location>
</feature>
<keyword evidence="1" id="KW-0812">Transmembrane</keyword>
<organism evidence="3 4">
    <name type="scientific">Lichtheimia ornata</name>
    <dbReference type="NCBI Taxonomy" id="688661"/>
    <lineage>
        <taxon>Eukaryota</taxon>
        <taxon>Fungi</taxon>
        <taxon>Fungi incertae sedis</taxon>
        <taxon>Mucoromycota</taxon>
        <taxon>Mucoromycotina</taxon>
        <taxon>Mucoromycetes</taxon>
        <taxon>Mucorales</taxon>
        <taxon>Lichtheimiaceae</taxon>
        <taxon>Lichtheimia</taxon>
    </lineage>
</organism>
<dbReference type="Proteomes" id="UP001234581">
    <property type="component" value="Unassembled WGS sequence"/>
</dbReference>
<proteinExistence type="predicted"/>
<keyword evidence="1" id="KW-0472">Membrane</keyword>
<evidence type="ECO:0000256" key="2">
    <source>
        <dbReference type="SAM" id="SignalP"/>
    </source>
</evidence>
<dbReference type="AlphaFoldDB" id="A0AAD8DHR9"/>
<keyword evidence="4" id="KW-1185">Reference proteome</keyword>
<protein>
    <submittedName>
        <fullName evidence="3">Uncharacterized protein</fullName>
    </submittedName>
</protein>
<feature type="transmembrane region" description="Helical" evidence="1">
    <location>
        <begin position="176"/>
        <end position="195"/>
    </location>
</feature>
<evidence type="ECO:0000256" key="1">
    <source>
        <dbReference type="SAM" id="Phobius"/>
    </source>
</evidence>
<evidence type="ECO:0000313" key="3">
    <source>
        <dbReference type="EMBL" id="KAJ8663479.1"/>
    </source>
</evidence>